<name>A0A1G2CMB2_9BACT</name>
<organism evidence="1 2">
    <name type="scientific">Candidatus Liptonbacteria bacterium RIFCSPLOWO2_01_FULL_56_20</name>
    <dbReference type="NCBI Taxonomy" id="1798652"/>
    <lineage>
        <taxon>Bacteria</taxon>
        <taxon>Candidatus Liptoniibacteriota</taxon>
    </lineage>
</organism>
<sequence>MKEQYFEKKLESPGRIDLEKDTLKETLSRIDTPIVEIHDFPEEGKWDFKKESFELSLSCDEAEFIPAMQRYRMDTLNKNELAKQWRTLKSYKFRSGEDKLDTTEILPDGWKVIFRPSSGYLGGAGTDDETKTILVDQDITKPVAILQLSHEAGHAQIMESMTDEERNFVLDTRKEFKEAGREQQEIEGDKIDRVIKDERDAWAFALRTIKPLIKSGILSLNDVRNFIHDIALKSYSNDVRSLIEKDLIKTKNNK</sequence>
<accession>A0A1G2CMB2</accession>
<evidence type="ECO:0000313" key="2">
    <source>
        <dbReference type="Proteomes" id="UP000178495"/>
    </source>
</evidence>
<dbReference type="Proteomes" id="UP000178495">
    <property type="component" value="Unassembled WGS sequence"/>
</dbReference>
<reference evidence="1 2" key="1">
    <citation type="journal article" date="2016" name="Nat. Commun.">
        <title>Thousands of microbial genomes shed light on interconnected biogeochemical processes in an aquifer system.</title>
        <authorList>
            <person name="Anantharaman K."/>
            <person name="Brown C.T."/>
            <person name="Hug L.A."/>
            <person name="Sharon I."/>
            <person name="Castelle C.J."/>
            <person name="Probst A.J."/>
            <person name="Thomas B.C."/>
            <person name="Singh A."/>
            <person name="Wilkins M.J."/>
            <person name="Karaoz U."/>
            <person name="Brodie E.L."/>
            <person name="Williams K.H."/>
            <person name="Hubbard S.S."/>
            <person name="Banfield J.F."/>
        </authorList>
    </citation>
    <scope>NUCLEOTIDE SEQUENCE [LARGE SCALE GENOMIC DNA]</scope>
</reference>
<dbReference type="EMBL" id="MHLC01000007">
    <property type="protein sequence ID" value="OGZ01588.1"/>
    <property type="molecule type" value="Genomic_DNA"/>
</dbReference>
<gene>
    <name evidence="1" type="ORF">A3A43_01625</name>
</gene>
<proteinExistence type="predicted"/>
<comment type="caution">
    <text evidence="1">The sequence shown here is derived from an EMBL/GenBank/DDBJ whole genome shotgun (WGS) entry which is preliminary data.</text>
</comment>
<evidence type="ECO:0000313" key="1">
    <source>
        <dbReference type="EMBL" id="OGZ01588.1"/>
    </source>
</evidence>
<protein>
    <submittedName>
        <fullName evidence="1">Uncharacterized protein</fullName>
    </submittedName>
</protein>
<dbReference type="AlphaFoldDB" id="A0A1G2CMB2"/>